<organism evidence="2 3">
    <name type="scientific">Pleurodeles waltl</name>
    <name type="common">Iberian ribbed newt</name>
    <dbReference type="NCBI Taxonomy" id="8319"/>
    <lineage>
        <taxon>Eukaryota</taxon>
        <taxon>Metazoa</taxon>
        <taxon>Chordata</taxon>
        <taxon>Craniata</taxon>
        <taxon>Vertebrata</taxon>
        <taxon>Euteleostomi</taxon>
        <taxon>Amphibia</taxon>
        <taxon>Batrachia</taxon>
        <taxon>Caudata</taxon>
        <taxon>Salamandroidea</taxon>
        <taxon>Salamandridae</taxon>
        <taxon>Pleurodelinae</taxon>
        <taxon>Pleurodeles</taxon>
    </lineage>
</organism>
<name>A0AAV7RPD6_PLEWA</name>
<evidence type="ECO:0000313" key="3">
    <source>
        <dbReference type="Proteomes" id="UP001066276"/>
    </source>
</evidence>
<comment type="caution">
    <text evidence="2">The sequence shown here is derived from an EMBL/GenBank/DDBJ whole genome shotgun (WGS) entry which is preliminary data.</text>
</comment>
<feature type="region of interest" description="Disordered" evidence="1">
    <location>
        <begin position="50"/>
        <end position="71"/>
    </location>
</feature>
<evidence type="ECO:0000313" key="2">
    <source>
        <dbReference type="EMBL" id="KAJ1153506.1"/>
    </source>
</evidence>
<proteinExistence type="predicted"/>
<sequence length="119" mass="13545">MATEPRRAPSRHAAALSTLLRGRVTNAFLVTMGKTNKSQPKQQFDLHKTSWTREKGMTGQGPKIEDSEKEGGAELKQIPTVMRHSHSKIDGKIDAFTFRMDRMSERLLKHAEHLHLVER</sequence>
<dbReference type="EMBL" id="JANPWB010000009">
    <property type="protein sequence ID" value="KAJ1153506.1"/>
    <property type="molecule type" value="Genomic_DNA"/>
</dbReference>
<protein>
    <submittedName>
        <fullName evidence="2">Uncharacterized protein</fullName>
    </submittedName>
</protein>
<reference evidence="2" key="1">
    <citation type="journal article" date="2022" name="bioRxiv">
        <title>Sequencing and chromosome-scale assembly of the giantPleurodeles waltlgenome.</title>
        <authorList>
            <person name="Brown T."/>
            <person name="Elewa A."/>
            <person name="Iarovenko S."/>
            <person name="Subramanian E."/>
            <person name="Araus A.J."/>
            <person name="Petzold A."/>
            <person name="Susuki M."/>
            <person name="Suzuki K.-i.T."/>
            <person name="Hayashi T."/>
            <person name="Toyoda A."/>
            <person name="Oliveira C."/>
            <person name="Osipova E."/>
            <person name="Leigh N.D."/>
            <person name="Simon A."/>
            <person name="Yun M.H."/>
        </authorList>
    </citation>
    <scope>NUCLEOTIDE SEQUENCE</scope>
    <source>
        <strain evidence="2">20211129_DDA</strain>
        <tissue evidence="2">Liver</tissue>
    </source>
</reference>
<accession>A0AAV7RPD6</accession>
<dbReference type="AlphaFoldDB" id="A0AAV7RPD6"/>
<keyword evidence="3" id="KW-1185">Reference proteome</keyword>
<gene>
    <name evidence="2" type="ORF">NDU88_006265</name>
</gene>
<evidence type="ECO:0000256" key="1">
    <source>
        <dbReference type="SAM" id="MobiDB-lite"/>
    </source>
</evidence>
<dbReference type="Proteomes" id="UP001066276">
    <property type="component" value="Chromosome 5"/>
</dbReference>